<dbReference type="Proteomes" id="UP000188268">
    <property type="component" value="Unassembled WGS sequence"/>
</dbReference>
<name>A0A1R3I358_COCAP</name>
<dbReference type="AlphaFoldDB" id="A0A1R3I358"/>
<feature type="compositionally biased region" description="Polar residues" evidence="1">
    <location>
        <begin position="1"/>
        <end position="15"/>
    </location>
</feature>
<dbReference type="Gramene" id="OMO77010">
    <property type="protein sequence ID" value="OMO77010"/>
    <property type="gene ID" value="CCACVL1_15233"/>
</dbReference>
<accession>A0A1R3I358</accession>
<evidence type="ECO:0000313" key="4">
    <source>
        <dbReference type="Proteomes" id="UP000188268"/>
    </source>
</evidence>
<organism evidence="3 4">
    <name type="scientific">Corchorus capsularis</name>
    <name type="common">Jute</name>
    <dbReference type="NCBI Taxonomy" id="210143"/>
    <lineage>
        <taxon>Eukaryota</taxon>
        <taxon>Viridiplantae</taxon>
        <taxon>Streptophyta</taxon>
        <taxon>Embryophyta</taxon>
        <taxon>Tracheophyta</taxon>
        <taxon>Spermatophyta</taxon>
        <taxon>Magnoliopsida</taxon>
        <taxon>eudicotyledons</taxon>
        <taxon>Gunneridae</taxon>
        <taxon>Pentapetalae</taxon>
        <taxon>rosids</taxon>
        <taxon>malvids</taxon>
        <taxon>Malvales</taxon>
        <taxon>Malvaceae</taxon>
        <taxon>Grewioideae</taxon>
        <taxon>Apeibeae</taxon>
        <taxon>Corchorus</taxon>
    </lineage>
</organism>
<comment type="caution">
    <text evidence="3">The sequence shown here is derived from an EMBL/GenBank/DDBJ whole genome shotgun (WGS) entry which is preliminary data.</text>
</comment>
<reference evidence="3 4" key="1">
    <citation type="submission" date="2013-09" db="EMBL/GenBank/DDBJ databases">
        <title>Corchorus capsularis genome sequencing.</title>
        <authorList>
            <person name="Alam M."/>
            <person name="Haque M.S."/>
            <person name="Islam M.S."/>
            <person name="Emdad E.M."/>
            <person name="Islam M.M."/>
            <person name="Ahmed B."/>
            <person name="Halim A."/>
            <person name="Hossen Q.M.M."/>
            <person name="Hossain M.Z."/>
            <person name="Ahmed R."/>
            <person name="Khan M.M."/>
            <person name="Islam R."/>
            <person name="Rashid M.M."/>
            <person name="Khan S.A."/>
            <person name="Rahman M.S."/>
            <person name="Alam M."/>
        </authorList>
    </citation>
    <scope>NUCLEOTIDE SEQUENCE [LARGE SCALE GENOMIC DNA]</scope>
    <source>
        <strain evidence="4">cv. CVL-1</strain>
        <tissue evidence="3">Whole seedling</tissue>
    </source>
</reference>
<protein>
    <submittedName>
        <fullName evidence="3">Uncharacterized protein</fullName>
    </submittedName>
</protein>
<dbReference type="EMBL" id="AWWV01010823">
    <property type="protein sequence ID" value="OMO77010.1"/>
    <property type="molecule type" value="Genomic_DNA"/>
</dbReference>
<proteinExistence type="predicted"/>
<feature type="region of interest" description="Disordered" evidence="1">
    <location>
        <begin position="1"/>
        <end position="23"/>
    </location>
</feature>
<evidence type="ECO:0000256" key="1">
    <source>
        <dbReference type="SAM" id="MobiDB-lite"/>
    </source>
</evidence>
<evidence type="ECO:0000313" key="3">
    <source>
        <dbReference type="EMBL" id="OMO77010.1"/>
    </source>
</evidence>
<dbReference type="Gramene" id="OMO49580">
    <property type="protein sequence ID" value="OMO49580"/>
    <property type="gene ID" value="CCACVL1_30918"/>
</dbReference>
<keyword evidence="4" id="KW-1185">Reference proteome</keyword>
<dbReference type="EMBL" id="AWWV01016446">
    <property type="protein sequence ID" value="OMO49580.1"/>
    <property type="molecule type" value="Genomic_DNA"/>
</dbReference>
<sequence length="23" mass="2604">MAQGQGYTDKNSQSNERLETKMS</sequence>
<evidence type="ECO:0000313" key="2">
    <source>
        <dbReference type="EMBL" id="OMO49580.1"/>
    </source>
</evidence>
<gene>
    <name evidence="3" type="ORF">CCACVL1_15233</name>
    <name evidence="2" type="ORF">CCACVL1_30918</name>
</gene>